<dbReference type="EMBL" id="JAMSHT010000001">
    <property type="protein sequence ID" value="MCM8557891.1"/>
    <property type="molecule type" value="Genomic_DNA"/>
</dbReference>
<protein>
    <submittedName>
        <fullName evidence="2">Uncharacterized protein</fullName>
    </submittedName>
</protein>
<feature type="transmembrane region" description="Helical" evidence="1">
    <location>
        <begin position="34"/>
        <end position="56"/>
    </location>
</feature>
<keyword evidence="3" id="KW-1185">Reference proteome</keyword>
<keyword evidence="1" id="KW-0812">Transmembrane</keyword>
<gene>
    <name evidence="2" type="ORF">NDO55_08675</name>
</gene>
<feature type="transmembrane region" description="Helical" evidence="1">
    <location>
        <begin position="9"/>
        <end position="28"/>
    </location>
</feature>
<dbReference type="RefSeq" id="WP_252114352.1">
    <property type="nucleotide sequence ID" value="NZ_JAMSHT010000001.1"/>
</dbReference>
<evidence type="ECO:0000313" key="2">
    <source>
        <dbReference type="EMBL" id="MCM8557891.1"/>
    </source>
</evidence>
<organism evidence="2 3">
    <name type="scientific">Sphingomicrobium sediminis</name>
    <dbReference type="NCBI Taxonomy" id="2950949"/>
    <lineage>
        <taxon>Bacteria</taxon>
        <taxon>Pseudomonadati</taxon>
        <taxon>Pseudomonadota</taxon>
        <taxon>Alphaproteobacteria</taxon>
        <taxon>Sphingomonadales</taxon>
        <taxon>Sphingomonadaceae</taxon>
        <taxon>Sphingomicrobium</taxon>
    </lineage>
</organism>
<reference evidence="2" key="1">
    <citation type="submission" date="2022-06" db="EMBL/GenBank/DDBJ databases">
        <title>Sphingomicrobium sedimins sp. nov., a marine bacterium isolated from tidal flat.</title>
        <authorList>
            <person name="Kim C.-H."/>
            <person name="Yoo Y."/>
            <person name="Kim J.-J."/>
        </authorList>
    </citation>
    <scope>NUCLEOTIDE SEQUENCE</scope>
    <source>
        <strain evidence="2">GRR-S6-50</strain>
    </source>
</reference>
<name>A0A9X2J415_9SPHN</name>
<keyword evidence="1" id="KW-0472">Membrane</keyword>
<accession>A0A9X2J415</accession>
<dbReference type="Proteomes" id="UP001155128">
    <property type="component" value="Unassembled WGS sequence"/>
</dbReference>
<comment type="caution">
    <text evidence="2">The sequence shown here is derived from an EMBL/GenBank/DDBJ whole genome shotgun (WGS) entry which is preliminary data.</text>
</comment>
<dbReference type="AlphaFoldDB" id="A0A9X2J415"/>
<evidence type="ECO:0000313" key="3">
    <source>
        <dbReference type="Proteomes" id="UP001155128"/>
    </source>
</evidence>
<proteinExistence type="predicted"/>
<evidence type="ECO:0000256" key="1">
    <source>
        <dbReference type="SAM" id="Phobius"/>
    </source>
</evidence>
<sequence length="66" mass="6926">MINANRGNFRFLAAITLLAGIALVWGVLTGNLESAGWIAGISLGSALLLAIIIWVLEGYRADAPTD</sequence>
<keyword evidence="1" id="KW-1133">Transmembrane helix</keyword>